<evidence type="ECO:0000256" key="5">
    <source>
        <dbReference type="ARBA" id="ARBA00023145"/>
    </source>
</evidence>
<dbReference type="Ensembl" id="ENSPSIT00000009574.1">
    <property type="protein sequence ID" value="ENSPSIP00000009527.1"/>
    <property type="gene ID" value="ENSPSIG00000008553.1"/>
</dbReference>
<dbReference type="InterPro" id="IPR001314">
    <property type="entry name" value="Peptidase_S1A"/>
</dbReference>
<evidence type="ECO:0000256" key="6">
    <source>
        <dbReference type="ARBA" id="ARBA00023157"/>
    </source>
</evidence>
<dbReference type="FunFam" id="2.40.10.10:FF:000014">
    <property type="entry name" value="Complement factor D"/>
    <property type="match status" value="1"/>
</dbReference>
<dbReference type="Pfam" id="PF00089">
    <property type="entry name" value="Trypsin"/>
    <property type="match status" value="1"/>
</dbReference>
<evidence type="ECO:0000256" key="7">
    <source>
        <dbReference type="RuleBase" id="RU363034"/>
    </source>
</evidence>
<accession>K7FNB7</accession>
<dbReference type="eggNOG" id="KOG3627">
    <property type="taxonomic scope" value="Eukaryota"/>
</dbReference>
<evidence type="ECO:0000313" key="10">
    <source>
        <dbReference type="Ensembl" id="ENSPSIP00000009527.1"/>
    </source>
</evidence>
<keyword evidence="6" id="KW-1015">Disulfide bond</keyword>
<reference evidence="10" key="4">
    <citation type="submission" date="2025-09" db="UniProtKB">
        <authorList>
            <consortium name="Ensembl"/>
        </authorList>
    </citation>
    <scope>IDENTIFICATION</scope>
</reference>
<dbReference type="FunFam" id="2.40.10.10:FF:000068">
    <property type="entry name" value="transmembrane protease serine 2"/>
    <property type="match status" value="1"/>
</dbReference>
<keyword evidence="2 8" id="KW-0732">Signal</keyword>
<reference evidence="11" key="2">
    <citation type="journal article" date="2013" name="Nat. Genet.">
        <title>The draft genomes of soft-shell turtle and green sea turtle yield insights into the development and evolution of the turtle-specific body plan.</title>
        <authorList>
            <person name="Wang Z."/>
            <person name="Pascual-Anaya J."/>
            <person name="Zadissa A."/>
            <person name="Li W."/>
            <person name="Niimura Y."/>
            <person name="Huang Z."/>
            <person name="Li C."/>
            <person name="White S."/>
            <person name="Xiong Z."/>
            <person name="Fang D."/>
            <person name="Wang B."/>
            <person name="Ming Y."/>
            <person name="Chen Y."/>
            <person name="Zheng Y."/>
            <person name="Kuraku S."/>
            <person name="Pignatelli M."/>
            <person name="Herrero J."/>
            <person name="Beal K."/>
            <person name="Nozawa M."/>
            <person name="Li Q."/>
            <person name="Wang J."/>
            <person name="Zhang H."/>
            <person name="Yu L."/>
            <person name="Shigenobu S."/>
            <person name="Wang J."/>
            <person name="Liu J."/>
            <person name="Flicek P."/>
            <person name="Searle S."/>
            <person name="Wang J."/>
            <person name="Kuratani S."/>
            <person name="Yin Y."/>
            <person name="Aken B."/>
            <person name="Zhang G."/>
            <person name="Irie N."/>
        </authorList>
    </citation>
    <scope>NUCLEOTIDE SEQUENCE [LARGE SCALE GENOMIC DNA]</scope>
    <source>
        <strain evidence="11">Daiwa-1</strain>
    </source>
</reference>
<dbReference type="OMA" id="IPWIRAT"/>
<reference evidence="10" key="3">
    <citation type="submission" date="2025-08" db="UniProtKB">
        <authorList>
            <consortium name="Ensembl"/>
        </authorList>
    </citation>
    <scope>IDENTIFICATION</scope>
</reference>
<proteinExistence type="predicted"/>
<keyword evidence="1 7" id="KW-0645">Protease</keyword>
<dbReference type="SUPFAM" id="SSF50494">
    <property type="entry name" value="Trypsin-like serine proteases"/>
    <property type="match status" value="1"/>
</dbReference>
<keyword evidence="11" id="KW-1185">Reference proteome</keyword>
<protein>
    <submittedName>
        <fullName evidence="10">Granzyme B-like</fullName>
    </submittedName>
</protein>
<dbReference type="InterPro" id="IPR018114">
    <property type="entry name" value="TRYPSIN_HIS"/>
</dbReference>
<keyword evidence="5" id="KW-0865">Zymogen</keyword>
<dbReference type="InterPro" id="IPR009003">
    <property type="entry name" value="Peptidase_S1_PA"/>
</dbReference>
<evidence type="ECO:0000313" key="11">
    <source>
        <dbReference type="Proteomes" id="UP000007267"/>
    </source>
</evidence>
<feature type="domain" description="Peptidase S1" evidence="9">
    <location>
        <begin position="21"/>
        <end position="252"/>
    </location>
</feature>
<dbReference type="GO" id="GO:0006508">
    <property type="term" value="P:proteolysis"/>
    <property type="evidence" value="ECO:0007669"/>
    <property type="project" value="UniProtKB-KW"/>
</dbReference>
<name>K7FNB7_PELSI</name>
<evidence type="ECO:0000259" key="9">
    <source>
        <dbReference type="PROSITE" id="PS50240"/>
    </source>
</evidence>
<dbReference type="SMART" id="SM00020">
    <property type="entry name" value="Tryp_SPc"/>
    <property type="match status" value="1"/>
</dbReference>
<dbReference type="InterPro" id="IPR001254">
    <property type="entry name" value="Trypsin_dom"/>
</dbReference>
<keyword evidence="4 7" id="KW-0720">Serine protease</keyword>
<dbReference type="PROSITE" id="PS50240">
    <property type="entry name" value="TRYPSIN_DOM"/>
    <property type="match status" value="1"/>
</dbReference>
<dbReference type="Proteomes" id="UP000007267">
    <property type="component" value="Unassembled WGS sequence"/>
</dbReference>
<dbReference type="CDD" id="cd00190">
    <property type="entry name" value="Tryp_SPc"/>
    <property type="match status" value="1"/>
</dbReference>
<dbReference type="HOGENOM" id="CLU_006842_1_0_1"/>
<sequence>TMTRGVVVFTLCWIGLGVCEIIGGHEAEPHSRPYMAYLRVRRTKKLSKCAGFLVKPNIVLTAAHCQGDFQRIITVVLGAHNVSQWEPSQQVIPVQRQIPHPQYNDTPKNNDIMILQLQGKAQRNRYVDFIKLPSAKQRVRPKTKCSVAGWGRTSLEKKQMSDTLWEADVAVMEDAGCPRNQDEPYPYYDATTMMCVGDPDEGSSSFKGDSGGPLVCGKKAQGIVSWGPEDGTPPAVYTRVTAFIPWIQKTMKDL</sequence>
<dbReference type="PROSITE" id="PS00135">
    <property type="entry name" value="TRYPSIN_SER"/>
    <property type="match status" value="1"/>
</dbReference>
<dbReference type="AlphaFoldDB" id="K7FNB7"/>
<dbReference type="EMBL" id="AGCU01132082">
    <property type="status" value="NOT_ANNOTATED_CDS"/>
    <property type="molecule type" value="Genomic_DNA"/>
</dbReference>
<organism evidence="10 11">
    <name type="scientific">Pelodiscus sinensis</name>
    <name type="common">Chinese softshell turtle</name>
    <name type="synonym">Trionyx sinensis</name>
    <dbReference type="NCBI Taxonomy" id="13735"/>
    <lineage>
        <taxon>Eukaryota</taxon>
        <taxon>Metazoa</taxon>
        <taxon>Chordata</taxon>
        <taxon>Craniata</taxon>
        <taxon>Vertebrata</taxon>
        <taxon>Euteleostomi</taxon>
        <taxon>Archelosauria</taxon>
        <taxon>Testudinata</taxon>
        <taxon>Testudines</taxon>
        <taxon>Cryptodira</taxon>
        <taxon>Trionychia</taxon>
        <taxon>Trionychidae</taxon>
        <taxon>Pelodiscus</taxon>
    </lineage>
</organism>
<evidence type="ECO:0000256" key="4">
    <source>
        <dbReference type="ARBA" id="ARBA00022825"/>
    </source>
</evidence>
<dbReference type="PRINTS" id="PR00722">
    <property type="entry name" value="CHYMOTRYPSIN"/>
</dbReference>
<dbReference type="GeneTree" id="ENSGT01030000234551"/>
<dbReference type="Gene3D" id="2.40.10.10">
    <property type="entry name" value="Trypsin-like serine proteases"/>
    <property type="match status" value="2"/>
</dbReference>
<keyword evidence="3 7" id="KW-0378">Hydrolase</keyword>
<evidence type="ECO:0000256" key="2">
    <source>
        <dbReference type="ARBA" id="ARBA00022729"/>
    </source>
</evidence>
<dbReference type="PANTHER" id="PTHR24271:SF81">
    <property type="entry name" value="GRANZYME B"/>
    <property type="match status" value="1"/>
</dbReference>
<dbReference type="STRING" id="13735.ENSPSIP00000009527"/>
<dbReference type="PANTHER" id="PTHR24271">
    <property type="entry name" value="KALLIKREIN-RELATED"/>
    <property type="match status" value="1"/>
</dbReference>
<evidence type="ECO:0000256" key="8">
    <source>
        <dbReference type="SAM" id="SignalP"/>
    </source>
</evidence>
<feature type="chain" id="PRO_5003901947" evidence="8">
    <location>
        <begin position="20"/>
        <end position="254"/>
    </location>
</feature>
<dbReference type="GO" id="GO:0004252">
    <property type="term" value="F:serine-type endopeptidase activity"/>
    <property type="evidence" value="ECO:0007669"/>
    <property type="project" value="InterPro"/>
</dbReference>
<dbReference type="InterPro" id="IPR043504">
    <property type="entry name" value="Peptidase_S1_PA_chymotrypsin"/>
</dbReference>
<evidence type="ECO:0000256" key="1">
    <source>
        <dbReference type="ARBA" id="ARBA00022670"/>
    </source>
</evidence>
<dbReference type="GO" id="GO:0005737">
    <property type="term" value="C:cytoplasm"/>
    <property type="evidence" value="ECO:0007669"/>
    <property type="project" value="TreeGrafter"/>
</dbReference>
<feature type="signal peptide" evidence="8">
    <location>
        <begin position="1"/>
        <end position="19"/>
    </location>
</feature>
<reference evidence="11" key="1">
    <citation type="submission" date="2011-10" db="EMBL/GenBank/DDBJ databases">
        <authorList>
            <consortium name="Soft-shell Turtle Genome Consortium"/>
        </authorList>
    </citation>
    <scope>NUCLEOTIDE SEQUENCE [LARGE SCALE GENOMIC DNA]</scope>
    <source>
        <strain evidence="11">Daiwa-1</strain>
    </source>
</reference>
<dbReference type="PROSITE" id="PS00134">
    <property type="entry name" value="TRYPSIN_HIS"/>
    <property type="match status" value="1"/>
</dbReference>
<evidence type="ECO:0000256" key="3">
    <source>
        <dbReference type="ARBA" id="ARBA00022801"/>
    </source>
</evidence>
<dbReference type="InterPro" id="IPR033116">
    <property type="entry name" value="TRYPSIN_SER"/>
</dbReference>